<dbReference type="OrthoDB" id="793003at2"/>
<accession>A0A1E1F191</accession>
<evidence type="ECO:0000313" key="1">
    <source>
        <dbReference type="EMBL" id="BAV64270.1"/>
    </source>
</evidence>
<gene>
    <name evidence="1" type="ORF">SCLO_1012300</name>
</gene>
<evidence type="ECO:0000313" key="2">
    <source>
        <dbReference type="Proteomes" id="UP000218272"/>
    </source>
</evidence>
<evidence type="ECO:0008006" key="3">
    <source>
        <dbReference type="Google" id="ProtNLM"/>
    </source>
</evidence>
<protein>
    <recommendedName>
        <fullName evidence="3">2'-5' RNA ligase</fullName>
    </recommendedName>
</protein>
<dbReference type="Gene3D" id="3.90.1140.10">
    <property type="entry name" value="Cyclic phosphodiesterase"/>
    <property type="match status" value="1"/>
</dbReference>
<keyword evidence="2" id="KW-1185">Reference proteome</keyword>
<dbReference type="RefSeq" id="WP_123905456.1">
    <property type="nucleotide sequence ID" value="NZ_AP017655.1"/>
</dbReference>
<dbReference type="AlphaFoldDB" id="A0A1E1F191"/>
<dbReference type="Proteomes" id="UP000218272">
    <property type="component" value="Chromosome SCLO_1"/>
</dbReference>
<reference evidence="1 2" key="1">
    <citation type="submission" date="2016-10" db="EMBL/GenBank/DDBJ databases">
        <title>Complete Genome Sequence of the Nonylphenol-Degrading Bacterium Sphingobium cloacae JCM 10874T.</title>
        <authorList>
            <person name="Ootsuka M."/>
            <person name="Nishizawa T."/>
            <person name="Ohta H."/>
        </authorList>
    </citation>
    <scope>NUCLEOTIDE SEQUENCE [LARGE SCALE GENOMIC DNA]</scope>
    <source>
        <strain evidence="1 2">JCM 10874</strain>
    </source>
</reference>
<dbReference type="KEGG" id="sclo:SCLO_1012300"/>
<organism evidence="1 2">
    <name type="scientific">Sphingobium cloacae</name>
    <dbReference type="NCBI Taxonomy" id="120107"/>
    <lineage>
        <taxon>Bacteria</taxon>
        <taxon>Pseudomonadati</taxon>
        <taxon>Pseudomonadota</taxon>
        <taxon>Alphaproteobacteria</taxon>
        <taxon>Sphingomonadales</taxon>
        <taxon>Sphingomonadaceae</taxon>
        <taxon>Sphingobium</taxon>
    </lineage>
</organism>
<sequence>MTGRLLAPIVVTGLMGGEDFAWLDRQRRAYYPPDRNVLPAHLTLFRHLPPSTLGEVAVRIKTLCASPPPKASLAGVLLLEHGVAYRVESPALMDIWLELADAFSSLLVPQDLARPRLHVTVQNKVTAKEARALAGRLKAGFRPRPLAITGLAVWHYRGGPWELAARSCFRG</sequence>
<dbReference type="Pfam" id="PF13563">
    <property type="entry name" value="2_5_RNA_ligase2"/>
    <property type="match status" value="1"/>
</dbReference>
<dbReference type="EMBL" id="AP017655">
    <property type="protein sequence ID" value="BAV64270.1"/>
    <property type="molecule type" value="Genomic_DNA"/>
</dbReference>
<name>A0A1E1F191_9SPHN</name>
<proteinExistence type="predicted"/>